<evidence type="ECO:0000256" key="1">
    <source>
        <dbReference type="SAM" id="MobiDB-lite"/>
    </source>
</evidence>
<sequence>MHTDSRQDVELLLAGIIPGEFDYDSCDSSRSLTPPRTPLDFTPIHVDMVNAHYLSPGPHYDTLHDSRSCSSGPSRGAYTTPELDPYSAVSGVSSFNYPATADPSLLTPVSNSASPSLEQRQMSKTMRNYQHSHSAAPGAQIPTPPNTSKMYYGTYPDMNNSSQGSSPMPVHPQVSDFEMSSYLAHSPPGGHHPSSPRLEVPPPADPYLGHFTVSGATNEPEVDHRAFHDYSQYPTVDPGLFVRHPSHHVPVSAPHVGHLVHSSRVGTPMMAHQAHFGQDPVPRIEDIRGNPSLHLGPYPPQHVTARGRAPPRKKAPPPPPRKVARTPKGAEEGDYVTGEDGEELTLRDDAPEDDKYLFQLRKEFIAEKGKGMWEEMKAKYSEKHQGNWEKAALQMKVSRAVAKYGVWPKTEIERLREAHQYFEEKRYQMILAHMKENGGCRVWDWKPQHIEAMLVKLGVEEATVDEKTGNRRRNKKLTRRRTTSNTNTHQHHAHNMMNDWPNALGLHPGYQHHAHMAHQQQPPSFEMLADDGIAPPAFSPEQENEILDQIYSKQPPKAEGSMSPDMGFHDDDDGNSNSNSNSRPSTRGLGHHQSERVAKAACEQLMQHQARNMGHVYAV</sequence>
<accession>A0AA40EVQ7</accession>
<organism evidence="2 3">
    <name type="scientific">Schizothecium vesticola</name>
    <dbReference type="NCBI Taxonomy" id="314040"/>
    <lineage>
        <taxon>Eukaryota</taxon>
        <taxon>Fungi</taxon>
        <taxon>Dikarya</taxon>
        <taxon>Ascomycota</taxon>
        <taxon>Pezizomycotina</taxon>
        <taxon>Sordariomycetes</taxon>
        <taxon>Sordariomycetidae</taxon>
        <taxon>Sordariales</taxon>
        <taxon>Schizotheciaceae</taxon>
        <taxon>Schizothecium</taxon>
    </lineage>
</organism>
<feature type="region of interest" description="Disordered" evidence="1">
    <location>
        <begin position="554"/>
        <end position="596"/>
    </location>
</feature>
<feature type="region of interest" description="Disordered" evidence="1">
    <location>
        <begin position="63"/>
        <end position="82"/>
    </location>
</feature>
<gene>
    <name evidence="2" type="ORF">B0T18DRAFT_324520</name>
</gene>
<feature type="compositionally biased region" description="Polar residues" evidence="1">
    <location>
        <begin position="107"/>
        <end position="133"/>
    </location>
</feature>
<feature type="region of interest" description="Disordered" evidence="1">
    <location>
        <begin position="465"/>
        <end position="497"/>
    </location>
</feature>
<keyword evidence="3" id="KW-1185">Reference proteome</keyword>
<dbReference type="AlphaFoldDB" id="A0AA40EVQ7"/>
<feature type="region of interest" description="Disordered" evidence="1">
    <location>
        <begin position="277"/>
        <end position="342"/>
    </location>
</feature>
<dbReference type="Proteomes" id="UP001172155">
    <property type="component" value="Unassembled WGS sequence"/>
</dbReference>
<feature type="region of interest" description="Disordered" evidence="1">
    <location>
        <begin position="100"/>
        <end position="173"/>
    </location>
</feature>
<proteinExistence type="predicted"/>
<feature type="compositionally biased region" description="Acidic residues" evidence="1">
    <location>
        <begin position="332"/>
        <end position="342"/>
    </location>
</feature>
<feature type="compositionally biased region" description="Basic residues" evidence="1">
    <location>
        <begin position="470"/>
        <end position="482"/>
    </location>
</feature>
<comment type="caution">
    <text evidence="2">The sequence shown here is derived from an EMBL/GenBank/DDBJ whole genome shotgun (WGS) entry which is preliminary data.</text>
</comment>
<evidence type="ECO:0000313" key="3">
    <source>
        <dbReference type="Proteomes" id="UP001172155"/>
    </source>
</evidence>
<name>A0AA40EVQ7_9PEZI</name>
<protein>
    <submittedName>
        <fullName evidence="2">Uncharacterized protein</fullName>
    </submittedName>
</protein>
<reference evidence="2" key="1">
    <citation type="submission" date="2023-06" db="EMBL/GenBank/DDBJ databases">
        <title>Genome-scale phylogeny and comparative genomics of the fungal order Sordariales.</title>
        <authorList>
            <consortium name="Lawrence Berkeley National Laboratory"/>
            <person name="Hensen N."/>
            <person name="Bonometti L."/>
            <person name="Westerberg I."/>
            <person name="Brannstrom I.O."/>
            <person name="Guillou S."/>
            <person name="Cros-Aarteil S."/>
            <person name="Calhoun S."/>
            <person name="Haridas S."/>
            <person name="Kuo A."/>
            <person name="Mondo S."/>
            <person name="Pangilinan J."/>
            <person name="Riley R."/>
            <person name="LaButti K."/>
            <person name="Andreopoulos B."/>
            <person name="Lipzen A."/>
            <person name="Chen C."/>
            <person name="Yanf M."/>
            <person name="Daum C."/>
            <person name="Ng V."/>
            <person name="Clum A."/>
            <person name="Steindorff A."/>
            <person name="Ohm R."/>
            <person name="Martin F."/>
            <person name="Silar P."/>
            <person name="Natvig D."/>
            <person name="Lalanne C."/>
            <person name="Gautier V."/>
            <person name="Ament-velasquez S.L."/>
            <person name="Kruys A."/>
            <person name="Hutchinson M.I."/>
            <person name="Powell A.J."/>
            <person name="Barry K."/>
            <person name="Miller A.N."/>
            <person name="Grigoriev I.V."/>
            <person name="Debuchy R."/>
            <person name="Gladieux P."/>
            <person name="Thoren M.H."/>
            <person name="Johannesson H."/>
        </authorList>
    </citation>
    <scope>NUCLEOTIDE SEQUENCE</scope>
    <source>
        <strain evidence="2">SMH3187-1</strain>
    </source>
</reference>
<evidence type="ECO:0000313" key="2">
    <source>
        <dbReference type="EMBL" id="KAK0746434.1"/>
    </source>
</evidence>
<feature type="compositionally biased region" description="Polar residues" evidence="1">
    <location>
        <begin position="157"/>
        <end position="166"/>
    </location>
</feature>
<dbReference type="EMBL" id="JAUKUD010000004">
    <property type="protein sequence ID" value="KAK0746434.1"/>
    <property type="molecule type" value="Genomic_DNA"/>
</dbReference>